<comment type="caution">
    <text evidence="2">The sequence shown here is derived from an EMBL/GenBank/DDBJ whole genome shotgun (WGS) entry which is preliminary data.</text>
</comment>
<keyword evidence="3" id="KW-1185">Reference proteome</keyword>
<feature type="transmembrane region" description="Helical" evidence="1">
    <location>
        <begin position="32"/>
        <end position="50"/>
    </location>
</feature>
<dbReference type="AlphaFoldDB" id="A0A5C8Z4U9"/>
<keyword evidence="1" id="KW-1133">Transmembrane helix</keyword>
<protein>
    <submittedName>
        <fullName evidence="2">DUF4260 family protein</fullName>
    </submittedName>
</protein>
<feature type="transmembrane region" description="Helical" evidence="1">
    <location>
        <begin position="56"/>
        <end position="75"/>
    </location>
</feature>
<proteinExistence type="predicted"/>
<gene>
    <name evidence="2" type="ORF">FME95_11535</name>
</gene>
<feature type="transmembrane region" description="Helical" evidence="1">
    <location>
        <begin position="87"/>
        <end position="108"/>
    </location>
</feature>
<dbReference type="OrthoDB" id="9813911at2"/>
<evidence type="ECO:0000313" key="3">
    <source>
        <dbReference type="Proteomes" id="UP000321764"/>
    </source>
</evidence>
<evidence type="ECO:0000256" key="1">
    <source>
        <dbReference type="SAM" id="Phobius"/>
    </source>
</evidence>
<accession>A0A5C8Z4U9</accession>
<dbReference type="Pfam" id="PF14079">
    <property type="entry name" value="DUF4260"/>
    <property type="match status" value="1"/>
</dbReference>
<evidence type="ECO:0000313" key="2">
    <source>
        <dbReference type="EMBL" id="TXR52201.1"/>
    </source>
</evidence>
<dbReference type="Proteomes" id="UP000321764">
    <property type="component" value="Unassembled WGS sequence"/>
</dbReference>
<name>A0A5C8Z4U9_9GAMM</name>
<sequence length="150" mass="16547">MQDKALEGGVITDRLATDKLTTDKLTTDKLTTVLRVEALAAFVLATLMYAHTDGSWGWYFALILVPDLSMLGYLINNRVGAICYNIVHSYVLPMLCFIAALILNISLLEWLSLIWLAHIGLDRTLGYGLKYASGFANTHLGIAIKKAQTN</sequence>
<reference evidence="2 3" key="1">
    <citation type="submission" date="2019-07" db="EMBL/GenBank/DDBJ databases">
        <title>Reinekea sp. strain SSH23 genome sequencing and assembly.</title>
        <authorList>
            <person name="Kim I."/>
        </authorList>
    </citation>
    <scope>NUCLEOTIDE SEQUENCE [LARGE SCALE GENOMIC DNA]</scope>
    <source>
        <strain evidence="2 3">SSH23</strain>
    </source>
</reference>
<dbReference type="InterPro" id="IPR025356">
    <property type="entry name" value="DUF4260"/>
</dbReference>
<keyword evidence="1" id="KW-0472">Membrane</keyword>
<dbReference type="EMBL" id="VKAD01000002">
    <property type="protein sequence ID" value="TXR52201.1"/>
    <property type="molecule type" value="Genomic_DNA"/>
</dbReference>
<keyword evidence="1" id="KW-0812">Transmembrane</keyword>
<organism evidence="2 3">
    <name type="scientific">Reinekea thalattae</name>
    <dbReference type="NCBI Taxonomy" id="2593301"/>
    <lineage>
        <taxon>Bacteria</taxon>
        <taxon>Pseudomonadati</taxon>
        <taxon>Pseudomonadota</taxon>
        <taxon>Gammaproteobacteria</taxon>
        <taxon>Oceanospirillales</taxon>
        <taxon>Saccharospirillaceae</taxon>
        <taxon>Reinekea</taxon>
    </lineage>
</organism>